<evidence type="ECO:0000256" key="7">
    <source>
        <dbReference type="ARBA" id="ARBA00023239"/>
    </source>
</evidence>
<dbReference type="EMBL" id="LT960614">
    <property type="protein sequence ID" value="SON56749.1"/>
    <property type="molecule type" value="Genomic_DNA"/>
</dbReference>
<dbReference type="RefSeq" id="WP_099557092.1">
    <property type="nucleotide sequence ID" value="NZ_LT960614.1"/>
</dbReference>
<evidence type="ECO:0000256" key="2">
    <source>
        <dbReference type="ARBA" id="ARBA00001163"/>
    </source>
</evidence>
<dbReference type="NCBIfam" id="TIGR02962">
    <property type="entry name" value="hdxy_isourate"/>
    <property type="match status" value="1"/>
</dbReference>
<keyword evidence="7" id="KW-0456">Lyase</keyword>
<evidence type="ECO:0000313" key="11">
    <source>
        <dbReference type="EMBL" id="SON56749.1"/>
    </source>
</evidence>
<dbReference type="GO" id="GO:0033971">
    <property type="term" value="F:hydroxyisourate hydrolase activity"/>
    <property type="evidence" value="ECO:0007669"/>
    <property type="project" value="UniProtKB-EC"/>
</dbReference>
<dbReference type="InterPro" id="IPR018020">
    <property type="entry name" value="OHCU_decarboxylase"/>
</dbReference>
<dbReference type="Proteomes" id="UP000223606">
    <property type="component" value="Chromosome 1"/>
</dbReference>
<dbReference type="InterPro" id="IPR014306">
    <property type="entry name" value="Hydroxyisourate_hydrolase"/>
</dbReference>
<dbReference type="PROSITE" id="PS00769">
    <property type="entry name" value="TRANSTHYRETIN_2"/>
    <property type="match status" value="1"/>
</dbReference>
<evidence type="ECO:0000256" key="4">
    <source>
        <dbReference type="ARBA" id="ARBA00022631"/>
    </source>
</evidence>
<dbReference type="SUPFAM" id="SSF158694">
    <property type="entry name" value="UraD-Like"/>
    <property type="match status" value="1"/>
</dbReference>
<evidence type="ECO:0000256" key="1">
    <source>
        <dbReference type="ARBA" id="ARBA00001043"/>
    </source>
</evidence>
<dbReference type="InterPro" id="IPR023416">
    <property type="entry name" value="Transthyretin/HIU_hydrolase_d"/>
</dbReference>
<dbReference type="Pfam" id="PF09349">
    <property type="entry name" value="OHCU_decarbox"/>
    <property type="match status" value="1"/>
</dbReference>
<keyword evidence="4" id="KW-0659">Purine metabolism</keyword>
<dbReference type="GO" id="GO:0051997">
    <property type="term" value="F:2-oxo-4-hydroxy-4-carboxy-5-ureidoimidazoline decarboxylase activity"/>
    <property type="evidence" value="ECO:0007669"/>
    <property type="project" value="UniProtKB-EC"/>
</dbReference>
<dbReference type="KEGG" id="hdi:HDIA_3208"/>
<feature type="domain" description="Oxo-4-hydroxy-4-carboxy-5-ureidoimidazoline decarboxylase" evidence="10">
    <location>
        <begin position="12"/>
        <end position="166"/>
    </location>
</feature>
<reference evidence="12" key="1">
    <citation type="submission" date="2017-09" db="EMBL/GenBank/DDBJ databases">
        <title>Genome sequence of Nannocystis excedens DSM 71.</title>
        <authorList>
            <person name="Blom J."/>
        </authorList>
    </citation>
    <scope>NUCLEOTIDE SEQUENCE [LARGE SCALE GENOMIC DNA]</scope>
    <source>
        <strain evidence="12">type strain: E19</strain>
    </source>
</reference>
<feature type="domain" description="Transthyretin/hydroxyisourate hydrolase" evidence="9">
    <location>
        <begin position="178"/>
        <end position="289"/>
    </location>
</feature>
<dbReference type="PANTHER" id="PTHR43466:SF1">
    <property type="entry name" value="2-OXO-4-HYDROXY-4-CARBOXY-5-UREIDOIMIDAZOLINE DECARBOXYLASE-RELATED"/>
    <property type="match status" value="1"/>
</dbReference>
<dbReference type="OrthoDB" id="9800909at2"/>
<dbReference type="Gene3D" id="2.60.40.180">
    <property type="entry name" value="Transthyretin/hydroxyisourate hydrolase domain"/>
    <property type="match status" value="1"/>
</dbReference>
<name>A0A2C9D981_9HYPH</name>
<dbReference type="InterPro" id="IPR023419">
    <property type="entry name" value="Transthyretin_CS"/>
</dbReference>
<dbReference type="InterPro" id="IPR036778">
    <property type="entry name" value="OHCU_decarboxylase_sf"/>
</dbReference>
<gene>
    <name evidence="11" type="primary">uao</name>
    <name evidence="11" type="ORF">HDIA_3208</name>
</gene>
<dbReference type="UniPathway" id="UPA00394">
    <property type="reaction ID" value="UER00652"/>
</dbReference>
<sequence length="290" mass="32223">MTFQPIPLDVLNDCPQDRFQAVLGPVFENAPWVCDMVWHKRPFASLTMLHDAMMQALRALEGDRLIAFLNGHPRLSPETLRKGTTAESTGEQTSAGLNALDPETTGLLGQLNDAYEARFGFPFILAVRNASLETMLASFQRRIGASPAAEREEALAEIRAISWMRLLDRVTPATSGGLSTHVLDTVRAAPAAGIGIELWKRLPSGNMECLATHQTDQQGQFATNGDWPVEAGDYEWHFDTPTYFARQGYATVERTYLGKVRIAFSVWNPEEHYHVPLLLTPGSYTTYRGN</sequence>
<dbReference type="Pfam" id="PF00576">
    <property type="entry name" value="Transthyretin"/>
    <property type="match status" value="1"/>
</dbReference>
<dbReference type="GO" id="GO:0000255">
    <property type="term" value="P:allantoin metabolic process"/>
    <property type="evidence" value="ECO:0007669"/>
    <property type="project" value="InterPro"/>
</dbReference>
<accession>A0A2C9D981</accession>
<dbReference type="GO" id="GO:0006144">
    <property type="term" value="P:purine nucleobase metabolic process"/>
    <property type="evidence" value="ECO:0007669"/>
    <property type="project" value="UniProtKB-KW"/>
</dbReference>
<keyword evidence="5" id="KW-0210">Decarboxylase</keyword>
<dbReference type="InterPro" id="IPR000895">
    <property type="entry name" value="Transthyretin/HIU_hydrolase"/>
</dbReference>
<evidence type="ECO:0000256" key="8">
    <source>
        <dbReference type="SAM" id="MobiDB-lite"/>
    </source>
</evidence>
<comment type="pathway">
    <text evidence="3">Purine metabolism; urate degradation; (S)-allantoin from urate: step 3/3.</text>
</comment>
<organism evidence="11 12">
    <name type="scientific">Hartmannibacter diazotrophicus</name>
    <dbReference type="NCBI Taxonomy" id="1482074"/>
    <lineage>
        <taxon>Bacteria</taxon>
        <taxon>Pseudomonadati</taxon>
        <taxon>Pseudomonadota</taxon>
        <taxon>Alphaproteobacteria</taxon>
        <taxon>Hyphomicrobiales</taxon>
        <taxon>Pleomorphomonadaceae</taxon>
        <taxon>Hartmannibacter</taxon>
    </lineage>
</organism>
<dbReference type="PRINTS" id="PR00189">
    <property type="entry name" value="TRNSTHYRETIN"/>
</dbReference>
<evidence type="ECO:0000259" key="10">
    <source>
        <dbReference type="Pfam" id="PF09349"/>
    </source>
</evidence>
<proteinExistence type="predicted"/>
<keyword evidence="6" id="KW-0378">Hydrolase</keyword>
<evidence type="ECO:0000256" key="3">
    <source>
        <dbReference type="ARBA" id="ARBA00004754"/>
    </source>
</evidence>
<dbReference type="AlphaFoldDB" id="A0A2C9D981"/>
<dbReference type="NCBIfam" id="TIGR03164">
    <property type="entry name" value="UHCUDC"/>
    <property type="match status" value="1"/>
</dbReference>
<feature type="compositionally biased region" description="Polar residues" evidence="8">
    <location>
        <begin position="85"/>
        <end position="96"/>
    </location>
</feature>
<comment type="catalytic activity">
    <reaction evidence="2">
        <text>5-hydroxy-2-oxo-4-ureido-2,5-dihydro-1H-imidazole-5-carboxylate + H(+) = (S)-allantoin + CO2</text>
        <dbReference type="Rhea" id="RHEA:26301"/>
        <dbReference type="ChEBI" id="CHEBI:15378"/>
        <dbReference type="ChEBI" id="CHEBI:15678"/>
        <dbReference type="ChEBI" id="CHEBI:16526"/>
        <dbReference type="ChEBI" id="CHEBI:58639"/>
        <dbReference type="EC" id="4.1.1.97"/>
    </reaction>
</comment>
<comment type="catalytic activity">
    <reaction evidence="1">
        <text>5-hydroxyisourate + H2O = 5-hydroxy-2-oxo-4-ureido-2,5-dihydro-1H-imidazole-5-carboxylate + H(+)</text>
        <dbReference type="Rhea" id="RHEA:23736"/>
        <dbReference type="ChEBI" id="CHEBI:15377"/>
        <dbReference type="ChEBI" id="CHEBI:15378"/>
        <dbReference type="ChEBI" id="CHEBI:18072"/>
        <dbReference type="ChEBI" id="CHEBI:58639"/>
        <dbReference type="EC" id="3.5.2.17"/>
    </reaction>
</comment>
<dbReference type="InterPro" id="IPR036817">
    <property type="entry name" value="Transthyretin/HIU_hydrolase_sf"/>
</dbReference>
<dbReference type="SUPFAM" id="SSF49472">
    <property type="entry name" value="Transthyretin (synonym: prealbumin)"/>
    <property type="match status" value="1"/>
</dbReference>
<dbReference type="Gene3D" id="1.10.3330.10">
    <property type="entry name" value="Oxo-4-hydroxy-4-carboxy-5-ureidoimidazoline decarboxylase"/>
    <property type="match status" value="1"/>
</dbReference>
<evidence type="ECO:0000256" key="5">
    <source>
        <dbReference type="ARBA" id="ARBA00022793"/>
    </source>
</evidence>
<dbReference type="InterPro" id="IPR017580">
    <property type="entry name" value="OHCU_decarboxylase-1"/>
</dbReference>
<dbReference type="PANTHER" id="PTHR43466">
    <property type="entry name" value="2-OXO-4-HYDROXY-4-CARBOXY-5-UREIDOIMIDAZOLINE DECARBOXYLASE-RELATED"/>
    <property type="match status" value="1"/>
</dbReference>
<evidence type="ECO:0000256" key="6">
    <source>
        <dbReference type="ARBA" id="ARBA00022801"/>
    </source>
</evidence>
<protein>
    <submittedName>
        <fullName evidence="11">Uric acid degradation bifunctional protein</fullName>
    </submittedName>
</protein>
<evidence type="ECO:0000313" key="12">
    <source>
        <dbReference type="Proteomes" id="UP000223606"/>
    </source>
</evidence>
<dbReference type="GO" id="GO:0019628">
    <property type="term" value="P:urate catabolic process"/>
    <property type="evidence" value="ECO:0007669"/>
    <property type="project" value="UniProtKB-UniPathway"/>
</dbReference>
<evidence type="ECO:0000259" key="9">
    <source>
        <dbReference type="Pfam" id="PF00576"/>
    </source>
</evidence>
<feature type="region of interest" description="Disordered" evidence="8">
    <location>
        <begin position="77"/>
        <end position="99"/>
    </location>
</feature>
<keyword evidence="12" id="KW-1185">Reference proteome</keyword>